<accession>A0A517L4M0</accession>
<keyword evidence="4" id="KW-1185">Reference proteome</keyword>
<dbReference type="Gene3D" id="2.70.50.70">
    <property type="match status" value="1"/>
</dbReference>
<name>A0A517L4M0_9PEZI</name>
<dbReference type="AlphaFoldDB" id="A0A517L4M0"/>
<evidence type="ECO:0000313" key="4">
    <source>
        <dbReference type="Proteomes" id="UP000316270"/>
    </source>
</evidence>
<feature type="compositionally biased region" description="Polar residues" evidence="1">
    <location>
        <begin position="346"/>
        <end position="359"/>
    </location>
</feature>
<feature type="region of interest" description="Disordered" evidence="1">
    <location>
        <begin position="346"/>
        <end position="376"/>
    </location>
</feature>
<dbReference type="Proteomes" id="UP000316270">
    <property type="component" value="Chromosome 4"/>
</dbReference>
<evidence type="ECO:0008006" key="5">
    <source>
        <dbReference type="Google" id="ProtNLM"/>
    </source>
</evidence>
<evidence type="ECO:0000313" key="3">
    <source>
        <dbReference type="EMBL" id="QDS70561.1"/>
    </source>
</evidence>
<reference evidence="3 4" key="1">
    <citation type="submission" date="2019-07" db="EMBL/GenBank/DDBJ databases">
        <title>Finished genome of Venturia effusa.</title>
        <authorList>
            <person name="Young C.A."/>
            <person name="Cox M.P."/>
            <person name="Ganley A.R.D."/>
            <person name="David W.J."/>
        </authorList>
    </citation>
    <scope>NUCLEOTIDE SEQUENCE [LARGE SCALE GENOMIC DNA]</scope>
    <source>
        <strain evidence="4">albino</strain>
    </source>
</reference>
<gene>
    <name evidence="3" type="ORF">FKW77_010454</name>
</gene>
<evidence type="ECO:0000256" key="2">
    <source>
        <dbReference type="SAM" id="SignalP"/>
    </source>
</evidence>
<proteinExistence type="predicted"/>
<protein>
    <recommendedName>
        <fullName evidence="5">Chitin-binding type-4 domain-containing protein</fullName>
    </recommendedName>
</protein>
<sequence>MFTSSSSSSPCGYAVALLTLIAFSPLVSSHMEMSKPLPPRSQYNPALSGDGIDYNLKSPLDASGSNFPCHGYQNDPFVAAATYTAGQTYQMAISGSVTHGGGSCQLSLSYDNGGTFKVIKSMVGGCPLTTQYDFTIPSFAPTGNALFAWTWFNEVGNREMYMTCAFVKIIGSSATRRSRTKRQTSFTSMSSLPNIWRANIAGLNKCATAEGVDPVFSNLGPDVIYGGKSSSSSPKDTQDGCDSSTPSGQTFRASSNASTLSEGSPSPALEAATVATTFSSSPSSGNKPNATVATTSGAKDFAAVGGNSTEGNRNTTTSTSIPSILATLDSTATTTSTAKILAGVGENSTATSSTSVPLISTTSSPAVASTSGSEDLAEAGGNVTMISTSMPSMSATPIPTVARTSGAEDLAGVEGNSTSISTPTAPAVAASSTASASTLLDSTTAPAIVATAVTSSSTMLVSTTADSTAVARIATSASKSDLAPASPTILSATSDSSSFVPFADSSDSTQYLPCVPGAFLCTSPTTYMVCEQTKDKVPMAPSHEYTGPHSVTAGTQCVPFLAKFATPNDSAKFTNARGAMPAGHYRSDRYVGA</sequence>
<feature type="compositionally biased region" description="Polar residues" evidence="1">
    <location>
        <begin position="228"/>
        <end position="264"/>
    </location>
</feature>
<dbReference type="OrthoDB" id="2342176at2759"/>
<feature type="region of interest" description="Disordered" evidence="1">
    <location>
        <begin position="227"/>
        <end position="267"/>
    </location>
</feature>
<dbReference type="PANTHER" id="PTHR36182:SF1">
    <property type="entry name" value="PROTEIN, PUTATIVE (AFU_ORTHOLOGUE AFUA_6G10930)-RELATED"/>
    <property type="match status" value="1"/>
</dbReference>
<feature type="signal peptide" evidence="2">
    <location>
        <begin position="1"/>
        <end position="29"/>
    </location>
</feature>
<feature type="chain" id="PRO_5022045506" description="Chitin-binding type-4 domain-containing protein" evidence="2">
    <location>
        <begin position="30"/>
        <end position="593"/>
    </location>
</feature>
<evidence type="ECO:0000256" key="1">
    <source>
        <dbReference type="SAM" id="MobiDB-lite"/>
    </source>
</evidence>
<dbReference type="EMBL" id="CP042188">
    <property type="protein sequence ID" value="QDS70561.1"/>
    <property type="molecule type" value="Genomic_DNA"/>
</dbReference>
<dbReference type="STRING" id="50376.A0A517L4M0"/>
<feature type="region of interest" description="Disordered" evidence="1">
    <location>
        <begin position="274"/>
        <end position="293"/>
    </location>
</feature>
<dbReference type="PANTHER" id="PTHR36182">
    <property type="entry name" value="PROTEIN, PUTATIVE (AFU_ORTHOLOGUE AFUA_6G10930)-RELATED"/>
    <property type="match status" value="1"/>
</dbReference>
<organism evidence="3 4">
    <name type="scientific">Venturia effusa</name>
    <dbReference type="NCBI Taxonomy" id="50376"/>
    <lineage>
        <taxon>Eukaryota</taxon>
        <taxon>Fungi</taxon>
        <taxon>Dikarya</taxon>
        <taxon>Ascomycota</taxon>
        <taxon>Pezizomycotina</taxon>
        <taxon>Dothideomycetes</taxon>
        <taxon>Pleosporomycetidae</taxon>
        <taxon>Venturiales</taxon>
        <taxon>Venturiaceae</taxon>
        <taxon>Venturia</taxon>
    </lineage>
</organism>
<keyword evidence="2" id="KW-0732">Signal</keyword>
<feature type="compositionally biased region" description="Low complexity" evidence="1">
    <location>
        <begin position="360"/>
        <end position="373"/>
    </location>
</feature>